<reference evidence="3" key="3">
    <citation type="submission" date="2022-08" db="EMBL/GenBank/DDBJ databases">
        <title>Whole genome sequencing of non-tuberculosis mycobacteria type-strains.</title>
        <authorList>
            <person name="Igarashi Y."/>
            <person name="Osugi A."/>
            <person name="Mitarai S."/>
        </authorList>
    </citation>
    <scope>NUCLEOTIDE SEQUENCE</scope>
    <source>
        <strain evidence="3">JCM 16372</strain>
    </source>
</reference>
<dbReference type="Pfam" id="PF04542">
    <property type="entry name" value="Sigma70_r2"/>
    <property type="match status" value="1"/>
</dbReference>
<evidence type="ECO:0000313" key="2">
    <source>
        <dbReference type="EMBL" id="MCV7069165.1"/>
    </source>
</evidence>
<reference evidence="2" key="2">
    <citation type="journal article" date="2022" name="BMC Genomics">
        <title>Comparative genome analysis of mycobacteria focusing on tRNA and non-coding RNA.</title>
        <authorList>
            <person name="Behra P.R.K."/>
            <person name="Pettersson B.M.F."/>
            <person name="Ramesh M."/>
            <person name="Das S."/>
            <person name="Dasgupta S."/>
            <person name="Kirsebom L.A."/>
        </authorList>
    </citation>
    <scope>NUCLEOTIDE SEQUENCE</scope>
    <source>
        <strain evidence="2">DSM 45406</strain>
    </source>
</reference>
<evidence type="ECO:0000313" key="5">
    <source>
        <dbReference type="Proteomes" id="UP001140272"/>
    </source>
</evidence>
<dbReference type="InterPro" id="IPR014284">
    <property type="entry name" value="RNA_pol_sigma-70_dom"/>
</dbReference>
<dbReference type="GO" id="GO:0003700">
    <property type="term" value="F:DNA-binding transcription factor activity"/>
    <property type="evidence" value="ECO:0007669"/>
    <property type="project" value="InterPro"/>
</dbReference>
<dbReference type="InterPro" id="IPR050239">
    <property type="entry name" value="Sigma-70_RNA_pol_init_factors"/>
</dbReference>
<reference evidence="2" key="1">
    <citation type="submission" date="2020-07" db="EMBL/GenBank/DDBJ databases">
        <authorList>
            <person name="Pettersson B.M.F."/>
            <person name="Behra P.R.K."/>
            <person name="Ramesh M."/>
            <person name="Das S."/>
            <person name="Dasgupta S."/>
            <person name="Kirsebom L.A."/>
        </authorList>
    </citation>
    <scope>NUCLEOTIDE SEQUENCE</scope>
    <source>
        <strain evidence="2">DSM 45406</strain>
    </source>
</reference>
<dbReference type="NCBIfam" id="TIGR02937">
    <property type="entry name" value="sigma70-ECF"/>
    <property type="match status" value="1"/>
</dbReference>
<dbReference type="InterPro" id="IPR013325">
    <property type="entry name" value="RNA_pol_sigma_r2"/>
</dbReference>
<dbReference type="InterPro" id="IPR007627">
    <property type="entry name" value="RNA_pol_sigma70_r2"/>
</dbReference>
<proteinExistence type="predicted"/>
<dbReference type="GO" id="GO:0006352">
    <property type="term" value="P:DNA-templated transcription initiation"/>
    <property type="evidence" value="ECO:0007669"/>
    <property type="project" value="InterPro"/>
</dbReference>
<dbReference type="Gene3D" id="1.10.601.10">
    <property type="entry name" value="RNA Polymerase Primary Sigma Factor"/>
    <property type="match status" value="1"/>
</dbReference>
<gene>
    <name evidence="2" type="ORF">H7H73_00120</name>
    <name evidence="3" type="ORF">MJO55_08665</name>
</gene>
<dbReference type="SUPFAM" id="SSF88946">
    <property type="entry name" value="Sigma2 domain of RNA polymerase sigma factors"/>
    <property type="match status" value="1"/>
</dbReference>
<evidence type="ECO:0000313" key="4">
    <source>
        <dbReference type="Proteomes" id="UP001055159"/>
    </source>
</evidence>
<dbReference type="Proteomes" id="UP001055159">
    <property type="component" value="Chromosome"/>
</dbReference>
<protein>
    <submittedName>
        <fullName evidence="2">Sigma-70 family RNA polymerase sigma factor</fullName>
    </submittedName>
</protein>
<organism evidence="2 5">
    <name type="scientific">Mycolicibacterium rufum</name>
    <dbReference type="NCBI Taxonomy" id="318424"/>
    <lineage>
        <taxon>Bacteria</taxon>
        <taxon>Bacillati</taxon>
        <taxon>Actinomycetota</taxon>
        <taxon>Actinomycetes</taxon>
        <taxon>Mycobacteriales</taxon>
        <taxon>Mycobacteriaceae</taxon>
        <taxon>Mycolicibacterium</taxon>
    </lineage>
</organism>
<sequence length="158" mass="17429">MTRAYKPVRAEAAALYVSLEVWEDDVALDGEPADAEVLWRALMDARVVWSADAVRAMLHHVRDAAPITADEEAELAEHIRAGIEVDAAEQALRDAHLGLVVSLARRYTGHGTAFLDLLEVGNVGLAQAIRAYNPDSGYRFAVYATWWIRRAITRAMTA</sequence>
<evidence type="ECO:0000259" key="1">
    <source>
        <dbReference type="Pfam" id="PF04542"/>
    </source>
</evidence>
<name>A0A9X2Y9C9_9MYCO</name>
<dbReference type="PANTHER" id="PTHR30603">
    <property type="entry name" value="RNA POLYMERASE SIGMA FACTOR RPO"/>
    <property type="match status" value="1"/>
</dbReference>
<accession>A0A9X2Y9C9</accession>
<dbReference type="AlphaFoldDB" id="A0A9X2Y9C9"/>
<keyword evidence="4" id="KW-1185">Reference proteome</keyword>
<dbReference type="RefSeq" id="WP_043407071.1">
    <property type="nucleotide sequence ID" value="NZ_CP092427.2"/>
</dbReference>
<dbReference type="PANTHER" id="PTHR30603:SF47">
    <property type="entry name" value="RNA POLYMERASE SIGMA FACTOR SIGD, CHLOROPLASTIC"/>
    <property type="match status" value="1"/>
</dbReference>
<evidence type="ECO:0000313" key="3">
    <source>
        <dbReference type="EMBL" id="ULP38476.1"/>
    </source>
</evidence>
<dbReference type="Proteomes" id="UP001140272">
    <property type="component" value="Unassembled WGS sequence"/>
</dbReference>
<feature type="domain" description="RNA polymerase sigma-70 region 2" evidence="1">
    <location>
        <begin position="94"/>
        <end position="156"/>
    </location>
</feature>
<dbReference type="EMBL" id="CP092427">
    <property type="protein sequence ID" value="ULP38476.1"/>
    <property type="molecule type" value="Genomic_DNA"/>
</dbReference>
<dbReference type="EMBL" id="JACKRN010000006">
    <property type="protein sequence ID" value="MCV7069165.1"/>
    <property type="molecule type" value="Genomic_DNA"/>
</dbReference>